<dbReference type="CDD" id="cd06850">
    <property type="entry name" value="biotinyl_domain"/>
    <property type="match status" value="1"/>
</dbReference>
<dbReference type="AlphaFoldDB" id="A0A3D8X7Y8"/>
<dbReference type="GO" id="GO:0006633">
    <property type="term" value="P:fatty acid biosynthetic process"/>
    <property type="evidence" value="ECO:0007669"/>
    <property type="project" value="UniProtKB-UniPathway"/>
</dbReference>
<comment type="caution">
    <text evidence="6">The sequence shown here is derived from an EMBL/GenBank/DDBJ whole genome shotgun (WGS) entry which is preliminary data.</text>
</comment>
<dbReference type="GO" id="GO:0009317">
    <property type="term" value="C:acetyl-CoA carboxylase complex"/>
    <property type="evidence" value="ECO:0007669"/>
    <property type="project" value="InterPro"/>
</dbReference>
<evidence type="ECO:0000259" key="5">
    <source>
        <dbReference type="PROSITE" id="PS50968"/>
    </source>
</evidence>
<dbReference type="SUPFAM" id="SSF51230">
    <property type="entry name" value="Single hybrid motif"/>
    <property type="match status" value="1"/>
</dbReference>
<dbReference type="InterPro" id="IPR000089">
    <property type="entry name" value="Biotin_lipoyl"/>
</dbReference>
<sequence>MINVRELQEVVSLMNESGIQKLHIEHEGTKVVIDKAGIPLEDPAVTEVKTEEVQAKAAATEQAPQDSMSVNSADNNKKQILSPMVGTFYSKPEADADPFIQVGQTIERKDVVCVIEAMKLFNEVDAGIEGEVLEILVKDGDVVEFGQPLFTVKSY</sequence>
<organism evidence="6 7">
    <name type="scientific">Priestia megaterium</name>
    <name type="common">Bacillus megaterium</name>
    <dbReference type="NCBI Taxonomy" id="1404"/>
    <lineage>
        <taxon>Bacteria</taxon>
        <taxon>Bacillati</taxon>
        <taxon>Bacillota</taxon>
        <taxon>Bacilli</taxon>
        <taxon>Bacillales</taxon>
        <taxon>Bacillaceae</taxon>
        <taxon>Priestia</taxon>
    </lineage>
</organism>
<comment type="pathway">
    <text evidence="3">Lipid metabolism; fatty acid biosynthesis.</text>
</comment>
<evidence type="ECO:0000313" key="7">
    <source>
        <dbReference type="Proteomes" id="UP000256519"/>
    </source>
</evidence>
<dbReference type="PROSITE" id="PS50968">
    <property type="entry name" value="BIOTINYL_LIPOYL"/>
    <property type="match status" value="1"/>
</dbReference>
<feature type="region of interest" description="Disordered" evidence="4">
    <location>
        <begin position="55"/>
        <end position="76"/>
    </location>
</feature>
<dbReference type="PANTHER" id="PTHR45266">
    <property type="entry name" value="OXALOACETATE DECARBOXYLASE ALPHA CHAIN"/>
    <property type="match status" value="1"/>
</dbReference>
<accession>A0A3D8X7Y8</accession>
<gene>
    <name evidence="6" type="primary">accB</name>
    <name evidence="6" type="ORF">C3744_03800</name>
</gene>
<dbReference type="Proteomes" id="UP000256519">
    <property type="component" value="Unassembled WGS sequence"/>
</dbReference>
<dbReference type="EMBL" id="PQWM01000006">
    <property type="protein sequence ID" value="RDZ18015.1"/>
    <property type="molecule type" value="Genomic_DNA"/>
</dbReference>
<dbReference type="InterPro" id="IPR001249">
    <property type="entry name" value="AcCoA_biotinCC"/>
</dbReference>
<dbReference type="InterPro" id="IPR011053">
    <property type="entry name" value="Single_hybrid_motif"/>
</dbReference>
<keyword evidence="3" id="KW-0276">Fatty acid metabolism</keyword>
<evidence type="ECO:0000256" key="3">
    <source>
        <dbReference type="RuleBase" id="RU364072"/>
    </source>
</evidence>
<keyword evidence="2 3" id="KW-0092">Biotin</keyword>
<dbReference type="InterPro" id="IPR050709">
    <property type="entry name" value="Biotin_Carboxyl_Carrier/Decarb"/>
</dbReference>
<keyword evidence="3" id="KW-0444">Lipid biosynthesis</keyword>
<dbReference type="Gene3D" id="2.40.50.100">
    <property type="match status" value="1"/>
</dbReference>
<proteinExistence type="predicted"/>
<name>A0A3D8X7Y8_PRIMG</name>
<dbReference type="PANTHER" id="PTHR45266:SF3">
    <property type="entry name" value="OXALOACETATE DECARBOXYLASE ALPHA CHAIN"/>
    <property type="match status" value="1"/>
</dbReference>
<evidence type="ECO:0000313" key="6">
    <source>
        <dbReference type="EMBL" id="RDZ18015.1"/>
    </source>
</evidence>
<protein>
    <recommendedName>
        <fullName evidence="1 3">Biotin carboxyl carrier protein of acetyl-CoA carboxylase</fullName>
    </recommendedName>
</protein>
<evidence type="ECO:0000256" key="4">
    <source>
        <dbReference type="SAM" id="MobiDB-lite"/>
    </source>
</evidence>
<feature type="compositionally biased region" description="Polar residues" evidence="4">
    <location>
        <begin position="62"/>
        <end position="74"/>
    </location>
</feature>
<keyword evidence="3" id="KW-0443">Lipid metabolism</keyword>
<dbReference type="GO" id="GO:0003989">
    <property type="term" value="F:acetyl-CoA carboxylase activity"/>
    <property type="evidence" value="ECO:0007669"/>
    <property type="project" value="InterPro"/>
</dbReference>
<reference evidence="6" key="1">
    <citation type="journal article" date="2018" name="Appl. Environ. Microbiol.">
        <title>Antimicrobial susceptibility testing and tentative epidemiological cut-off values of five Bacillus species relevant for use as animal feed additives or for plant protection.</title>
        <authorList>
            <person name="Agerso Y."/>
            <person name="Stuer-Lauridsen B."/>
            <person name="Bjerre K."/>
            <person name="Jensen M.G."/>
            <person name="Johansen E."/>
            <person name="Bennedsen M."/>
            <person name="Brockmann E."/>
            <person name="Nielsen B."/>
        </authorList>
    </citation>
    <scope>NUCLEOTIDE SEQUENCE [LARGE SCALE GENOMIC DNA]</scope>
    <source>
        <strain evidence="6">CHCC20162</strain>
    </source>
</reference>
<feature type="domain" description="Lipoyl-binding" evidence="5">
    <location>
        <begin position="77"/>
        <end position="153"/>
    </location>
</feature>
<comment type="function">
    <text evidence="3">This protein is a component of the acetyl coenzyme A carboxylase complex; first, biotin carboxylase catalyzes the carboxylation of the carrier protein and then the transcarboxylase transfers the carboxyl group to form malonyl-CoA.</text>
</comment>
<dbReference type="UniPathway" id="UPA00094"/>
<dbReference type="NCBIfam" id="TIGR00531">
    <property type="entry name" value="BCCP"/>
    <property type="match status" value="1"/>
</dbReference>
<evidence type="ECO:0000256" key="2">
    <source>
        <dbReference type="ARBA" id="ARBA00023267"/>
    </source>
</evidence>
<dbReference type="Pfam" id="PF00364">
    <property type="entry name" value="Biotin_lipoyl"/>
    <property type="match status" value="1"/>
</dbReference>
<keyword evidence="3" id="KW-0275">Fatty acid biosynthesis</keyword>
<dbReference type="PRINTS" id="PR01071">
    <property type="entry name" value="ACOABIOTINCC"/>
</dbReference>
<dbReference type="RefSeq" id="WP_116072072.1">
    <property type="nucleotide sequence ID" value="NZ_CP187630.1"/>
</dbReference>
<evidence type="ECO:0000256" key="1">
    <source>
        <dbReference type="ARBA" id="ARBA00017562"/>
    </source>
</evidence>